<gene>
    <name evidence="3" type="ORF">OESDEN_20006</name>
</gene>
<evidence type="ECO:0000256" key="1">
    <source>
        <dbReference type="SAM" id="MobiDB-lite"/>
    </source>
</evidence>
<accession>A0A0B1SAR9</accession>
<dbReference type="Gene3D" id="3.40.50.300">
    <property type="entry name" value="P-loop containing nucleotide triphosphate hydrolases"/>
    <property type="match status" value="1"/>
</dbReference>
<evidence type="ECO:0000259" key="2">
    <source>
        <dbReference type="Pfam" id="PF21530"/>
    </source>
</evidence>
<dbReference type="CDD" id="cd18809">
    <property type="entry name" value="SF1_C_RecD"/>
    <property type="match status" value="1"/>
</dbReference>
<evidence type="ECO:0000313" key="3">
    <source>
        <dbReference type="EMBL" id="KHJ80320.1"/>
    </source>
</evidence>
<organism evidence="3 4">
    <name type="scientific">Oesophagostomum dentatum</name>
    <name type="common">Nodular worm</name>
    <dbReference type="NCBI Taxonomy" id="61180"/>
    <lineage>
        <taxon>Eukaryota</taxon>
        <taxon>Metazoa</taxon>
        <taxon>Ecdysozoa</taxon>
        <taxon>Nematoda</taxon>
        <taxon>Chromadorea</taxon>
        <taxon>Rhabditida</taxon>
        <taxon>Rhabditina</taxon>
        <taxon>Rhabditomorpha</taxon>
        <taxon>Strongyloidea</taxon>
        <taxon>Strongylidae</taxon>
        <taxon>Oesophagostomum</taxon>
    </lineage>
</organism>
<dbReference type="FunFam" id="3.40.50.300:FF:002884">
    <property type="entry name" value="ATP-dependent DNA helicase"/>
    <property type="match status" value="1"/>
</dbReference>
<dbReference type="SUPFAM" id="SSF52540">
    <property type="entry name" value="P-loop containing nucleoside triphosphate hydrolases"/>
    <property type="match status" value="1"/>
</dbReference>
<dbReference type="InterPro" id="IPR027417">
    <property type="entry name" value="P-loop_NTPase"/>
</dbReference>
<feature type="compositionally biased region" description="Basic and acidic residues" evidence="1">
    <location>
        <begin position="93"/>
        <end position="113"/>
    </location>
</feature>
<dbReference type="GO" id="GO:0006260">
    <property type="term" value="P:DNA replication"/>
    <property type="evidence" value="ECO:0007669"/>
    <property type="project" value="TreeGrafter"/>
</dbReference>
<dbReference type="PANTHER" id="PTHR23274:SF51">
    <property type="entry name" value="OS03G0423850 PROTEIN"/>
    <property type="match status" value="1"/>
</dbReference>
<proteinExistence type="predicted"/>
<keyword evidence="4" id="KW-1185">Reference proteome</keyword>
<name>A0A0B1SAR9_OESDE</name>
<sequence length="307" mass="36227">MEETLQHRRRGRWRTYPNAADRERNARQRETSEERRIRLAENARLQRERRNRENDAQRAARLLTRRSRYQQTQQQGDLERAALRSRNTQAQRRSRENEDPERRSQRLRSNAERRRLRNLASETLGVALRSRATESVDEAIQHEGSSDELYPMEYLNTLEPTGMPPHELRLKKGAIVMLLRNLDVTNGLCNGTRLKVEIMGRYVLFCRFICGSRKNQMAVIPRIDNYWDKDLPFRLRRRQFPLRLAFAMTINKAQGQSFNRVGVFLPEDVFSHGQLYVSLSRVRTPDGLKIQSPRTLVKNIVYTEVLL</sequence>
<dbReference type="AlphaFoldDB" id="A0A0B1SAR9"/>
<dbReference type="PANTHER" id="PTHR23274">
    <property type="entry name" value="DNA HELICASE-RELATED"/>
    <property type="match status" value="1"/>
</dbReference>
<reference evidence="3 4" key="1">
    <citation type="submission" date="2014-03" db="EMBL/GenBank/DDBJ databases">
        <title>Draft genome of the hookworm Oesophagostomum dentatum.</title>
        <authorList>
            <person name="Mitreva M."/>
        </authorList>
    </citation>
    <scope>NUCLEOTIDE SEQUENCE [LARGE SCALE GENOMIC DNA]</scope>
    <source>
        <strain evidence="3 4">OD-Hann</strain>
    </source>
</reference>
<dbReference type="OrthoDB" id="9997116at2759"/>
<dbReference type="Proteomes" id="UP000053660">
    <property type="component" value="Unassembled WGS sequence"/>
</dbReference>
<feature type="region of interest" description="Disordered" evidence="1">
    <location>
        <begin position="1"/>
        <end position="35"/>
    </location>
</feature>
<dbReference type="Pfam" id="PF21530">
    <property type="entry name" value="Pif1_2B_dom"/>
    <property type="match status" value="1"/>
</dbReference>
<dbReference type="EMBL" id="KN601077">
    <property type="protein sequence ID" value="KHJ80320.1"/>
    <property type="molecule type" value="Genomic_DNA"/>
</dbReference>
<feature type="compositionally biased region" description="Basic and acidic residues" evidence="1">
    <location>
        <begin position="20"/>
        <end position="35"/>
    </location>
</feature>
<dbReference type="InterPro" id="IPR049163">
    <property type="entry name" value="Pif1-like_2B_dom"/>
</dbReference>
<protein>
    <recommendedName>
        <fullName evidence="2">DNA helicase Pif1-like 2B domain-containing protein</fullName>
    </recommendedName>
</protein>
<feature type="domain" description="DNA helicase Pif1-like 2B" evidence="2">
    <location>
        <begin position="153"/>
        <end position="196"/>
    </location>
</feature>
<dbReference type="GO" id="GO:0005657">
    <property type="term" value="C:replication fork"/>
    <property type="evidence" value="ECO:0007669"/>
    <property type="project" value="TreeGrafter"/>
</dbReference>
<feature type="region of interest" description="Disordered" evidence="1">
    <location>
        <begin position="63"/>
        <end position="115"/>
    </location>
</feature>
<evidence type="ECO:0000313" key="4">
    <source>
        <dbReference type="Proteomes" id="UP000053660"/>
    </source>
</evidence>